<sequence>MKTEDMVQDFHPKVTSRRRTVKVVIIILSKDVDVGSLNSQQPKYHSSGFISEEGRQLDVSSHALLGSQNRLKFAPPNTNAMVFTINLEHYDFKGTQSRSRFAKWLHIYKGIARAVKAFCNKSPEIPRIMYAFVRADSAVQFVCLGTGNE</sequence>
<dbReference type="EMBL" id="BGZK01000926">
    <property type="protein sequence ID" value="GBP65365.1"/>
    <property type="molecule type" value="Genomic_DNA"/>
</dbReference>
<accession>A0A4C1XT27</accession>
<evidence type="ECO:0000313" key="2">
    <source>
        <dbReference type="Proteomes" id="UP000299102"/>
    </source>
</evidence>
<evidence type="ECO:0000313" key="1">
    <source>
        <dbReference type="EMBL" id="GBP65365.1"/>
    </source>
</evidence>
<keyword evidence="2" id="KW-1185">Reference proteome</keyword>
<gene>
    <name evidence="1" type="ORF">EVAR_52139_1</name>
</gene>
<organism evidence="1 2">
    <name type="scientific">Eumeta variegata</name>
    <name type="common">Bagworm moth</name>
    <name type="synonym">Eumeta japonica</name>
    <dbReference type="NCBI Taxonomy" id="151549"/>
    <lineage>
        <taxon>Eukaryota</taxon>
        <taxon>Metazoa</taxon>
        <taxon>Ecdysozoa</taxon>
        <taxon>Arthropoda</taxon>
        <taxon>Hexapoda</taxon>
        <taxon>Insecta</taxon>
        <taxon>Pterygota</taxon>
        <taxon>Neoptera</taxon>
        <taxon>Endopterygota</taxon>
        <taxon>Lepidoptera</taxon>
        <taxon>Glossata</taxon>
        <taxon>Ditrysia</taxon>
        <taxon>Tineoidea</taxon>
        <taxon>Psychidae</taxon>
        <taxon>Oiketicinae</taxon>
        <taxon>Eumeta</taxon>
    </lineage>
</organism>
<proteinExistence type="predicted"/>
<dbReference type="Proteomes" id="UP000299102">
    <property type="component" value="Unassembled WGS sequence"/>
</dbReference>
<dbReference type="AlphaFoldDB" id="A0A4C1XT27"/>
<comment type="caution">
    <text evidence="1">The sequence shown here is derived from an EMBL/GenBank/DDBJ whole genome shotgun (WGS) entry which is preliminary data.</text>
</comment>
<protein>
    <submittedName>
        <fullName evidence="1">Uncharacterized protein</fullName>
    </submittedName>
</protein>
<reference evidence="1 2" key="1">
    <citation type="journal article" date="2019" name="Commun. Biol.">
        <title>The bagworm genome reveals a unique fibroin gene that provides high tensile strength.</title>
        <authorList>
            <person name="Kono N."/>
            <person name="Nakamura H."/>
            <person name="Ohtoshi R."/>
            <person name="Tomita M."/>
            <person name="Numata K."/>
            <person name="Arakawa K."/>
        </authorList>
    </citation>
    <scope>NUCLEOTIDE SEQUENCE [LARGE SCALE GENOMIC DNA]</scope>
</reference>
<name>A0A4C1XT27_EUMVA</name>